<accession>A0A6V7UM34</accession>
<comment type="caution">
    <text evidence="2">The sequence shown here is derived from an EMBL/GenBank/DDBJ whole genome shotgun (WGS) entry which is preliminary data.</text>
</comment>
<sequence length="95" mass="11139">MNIEKLLIFFILLFVAFGSPIQSKNSKAENIGNKKEQHAKLSEDEKGNFDKIIENTNPPKQGNSNIIHYIYNAIKKDSIDQWNDFKNFWKKEHKD</sequence>
<feature type="signal peptide" evidence="1">
    <location>
        <begin position="1"/>
        <end position="18"/>
    </location>
</feature>
<dbReference type="Proteomes" id="UP000580250">
    <property type="component" value="Unassembled WGS sequence"/>
</dbReference>
<protein>
    <submittedName>
        <fullName evidence="2">Uncharacterized protein</fullName>
    </submittedName>
</protein>
<gene>
    <name evidence="2" type="ORF">MENT_LOCUS14219</name>
</gene>
<dbReference type="EMBL" id="CAJEWN010000079">
    <property type="protein sequence ID" value="CAD2160375.1"/>
    <property type="molecule type" value="Genomic_DNA"/>
</dbReference>
<organism evidence="2 3">
    <name type="scientific">Meloidogyne enterolobii</name>
    <name type="common">Root-knot nematode worm</name>
    <name type="synonym">Meloidogyne mayaguensis</name>
    <dbReference type="NCBI Taxonomy" id="390850"/>
    <lineage>
        <taxon>Eukaryota</taxon>
        <taxon>Metazoa</taxon>
        <taxon>Ecdysozoa</taxon>
        <taxon>Nematoda</taxon>
        <taxon>Chromadorea</taxon>
        <taxon>Rhabditida</taxon>
        <taxon>Tylenchina</taxon>
        <taxon>Tylenchomorpha</taxon>
        <taxon>Tylenchoidea</taxon>
        <taxon>Meloidogynidae</taxon>
        <taxon>Meloidogyninae</taxon>
        <taxon>Meloidogyne</taxon>
    </lineage>
</organism>
<evidence type="ECO:0000313" key="2">
    <source>
        <dbReference type="EMBL" id="CAD2160375.1"/>
    </source>
</evidence>
<proteinExistence type="predicted"/>
<name>A0A6V7UM34_MELEN</name>
<evidence type="ECO:0000256" key="1">
    <source>
        <dbReference type="SAM" id="SignalP"/>
    </source>
</evidence>
<reference evidence="2 3" key="1">
    <citation type="submission" date="2020-08" db="EMBL/GenBank/DDBJ databases">
        <authorList>
            <person name="Koutsovoulos G."/>
            <person name="Danchin GJ E."/>
        </authorList>
    </citation>
    <scope>NUCLEOTIDE SEQUENCE [LARGE SCALE GENOMIC DNA]</scope>
</reference>
<dbReference type="AlphaFoldDB" id="A0A6V7UM34"/>
<keyword evidence="1" id="KW-0732">Signal</keyword>
<evidence type="ECO:0000313" key="3">
    <source>
        <dbReference type="Proteomes" id="UP000580250"/>
    </source>
</evidence>
<feature type="chain" id="PRO_5028060357" evidence="1">
    <location>
        <begin position="19"/>
        <end position="95"/>
    </location>
</feature>